<evidence type="ECO:0000313" key="1">
    <source>
        <dbReference type="EMBL" id="QJA95052.1"/>
    </source>
</evidence>
<reference evidence="1" key="1">
    <citation type="submission" date="2020-03" db="EMBL/GenBank/DDBJ databases">
        <title>The deep terrestrial virosphere.</title>
        <authorList>
            <person name="Holmfeldt K."/>
            <person name="Nilsson E."/>
            <person name="Simone D."/>
            <person name="Lopez-Fernandez M."/>
            <person name="Wu X."/>
            <person name="de Brujin I."/>
            <person name="Lundin D."/>
            <person name="Andersson A."/>
            <person name="Bertilsson S."/>
            <person name="Dopson M."/>
        </authorList>
    </citation>
    <scope>NUCLEOTIDE SEQUENCE</scope>
    <source>
        <strain evidence="1">MM415B03672</strain>
    </source>
</reference>
<name>A0A6M3LNA2_9ZZZZ</name>
<dbReference type="EMBL" id="MT143281">
    <property type="protein sequence ID" value="QJA95052.1"/>
    <property type="molecule type" value="Genomic_DNA"/>
</dbReference>
<accession>A0A6M3LNA2</accession>
<sequence length="83" mass="9554">MTKRERIASYLIARGEKEVESANPKYRAFQREGSIVLTWVGHCGGIRTGQKFETSTQVWPAEIFSQDIVKELQRVGIQTRKRT</sequence>
<gene>
    <name evidence="1" type="ORF">MM415B03672_0015</name>
</gene>
<dbReference type="AlphaFoldDB" id="A0A6M3LNA2"/>
<protein>
    <submittedName>
        <fullName evidence="1">Uncharacterized protein</fullName>
    </submittedName>
</protein>
<organism evidence="1">
    <name type="scientific">viral metagenome</name>
    <dbReference type="NCBI Taxonomy" id="1070528"/>
    <lineage>
        <taxon>unclassified sequences</taxon>
        <taxon>metagenomes</taxon>
        <taxon>organismal metagenomes</taxon>
    </lineage>
</organism>
<proteinExistence type="predicted"/>